<keyword evidence="5" id="KW-1185">Reference proteome</keyword>
<keyword evidence="1" id="KW-0547">Nucleotide-binding</keyword>
<dbReference type="SUPFAM" id="SSF52540">
    <property type="entry name" value="P-loop containing nucleoside triphosphate hydrolases"/>
    <property type="match status" value="1"/>
</dbReference>
<dbReference type="CDD" id="cd17933">
    <property type="entry name" value="DEXSc_RecD-like"/>
    <property type="match status" value="1"/>
</dbReference>
<protein>
    <submittedName>
        <fullName evidence="4">AAA family ATPase</fullName>
    </submittedName>
</protein>
<comment type="caution">
    <text evidence="4">The sequence shown here is derived from an EMBL/GenBank/DDBJ whole genome shotgun (WGS) entry which is preliminary data.</text>
</comment>
<evidence type="ECO:0000313" key="4">
    <source>
        <dbReference type="EMBL" id="NMF87457.1"/>
    </source>
</evidence>
<gene>
    <name evidence="4" type="ORF">GPA26_03075</name>
</gene>
<dbReference type="Pfam" id="PF14490">
    <property type="entry name" value="HHH_RecD2"/>
    <property type="match status" value="1"/>
</dbReference>
<dbReference type="Pfam" id="PF13604">
    <property type="entry name" value="AAA_30"/>
    <property type="match status" value="1"/>
</dbReference>
<dbReference type="CDD" id="cd18809">
    <property type="entry name" value="SF1_C_RecD"/>
    <property type="match status" value="1"/>
</dbReference>
<evidence type="ECO:0000256" key="1">
    <source>
        <dbReference type="ARBA" id="ARBA00022741"/>
    </source>
</evidence>
<dbReference type="RefSeq" id="WP_169204892.1">
    <property type="nucleotide sequence ID" value="NZ_CP059560.1"/>
</dbReference>
<evidence type="ECO:0000259" key="3">
    <source>
        <dbReference type="SMART" id="SM00382"/>
    </source>
</evidence>
<dbReference type="Gene3D" id="1.10.10.2220">
    <property type="match status" value="1"/>
</dbReference>
<name>A0ABX1MHN6_9RHOO</name>
<dbReference type="Pfam" id="PF13538">
    <property type="entry name" value="UvrD_C_2"/>
    <property type="match status" value="1"/>
</dbReference>
<dbReference type="Proteomes" id="UP000652074">
    <property type="component" value="Unassembled WGS sequence"/>
</dbReference>
<reference evidence="4 5" key="1">
    <citation type="submission" date="2019-12" db="EMBL/GenBank/DDBJ databases">
        <title>Comparative genomics gives insights into the taxonomy of the Azoarcus-Aromatoleum group and reveals separate origins of nif in the plant-associated Azoarcus and non-plant-associated Aromatoleum sub-groups.</title>
        <authorList>
            <person name="Lafos M."/>
            <person name="Maluk M."/>
            <person name="Batista M."/>
            <person name="Junghare M."/>
            <person name="Carmona M."/>
            <person name="Faoro H."/>
            <person name="Cruz L.M."/>
            <person name="Battistoni F."/>
            <person name="De Souza E."/>
            <person name="Pedrosa F."/>
            <person name="Chen W.-M."/>
            <person name="Poole P.S."/>
            <person name="Dixon R.A."/>
            <person name="James E.K."/>
        </authorList>
    </citation>
    <scope>NUCLEOTIDE SEQUENCE [LARGE SCALE GENOMIC DNA]</scope>
    <source>
        <strain evidence="4 5">ToN1</strain>
    </source>
</reference>
<dbReference type="InterPro" id="IPR050534">
    <property type="entry name" value="Coronavir_polyprotein_1ab"/>
</dbReference>
<keyword evidence="2" id="KW-0067">ATP-binding</keyword>
<sequence length="737" mass="79775">MSEAILLRVLRVRRRSARATVFSGLAIDEEGRLVAGAPRYAVTLPSRRAVAEVEQGQWWRLTGKAVPTEYAVDGYRVIEHRITATDAELRRPCGEHIIQLLSTSPAFPGIGEVKARRLWERLGESLYDSLDQADADTLAGVVGAELAQGLLAGWRQYGDAAALRWFQRVGLSLCLSRKLLDVYEGEALAAVQADPYRLLAFGMNWIAADTLARQHFGLPADDERRLAAAVEAVMYQAFDAGHTCCARQAVEAALARLVGKAQAATAISFAQAHHLVQVSGDRFHALGPRLIEQGVATALRARLGREAVLADPPDVEAFLTRFERDEAAALGMPAFTLNAAQREAVHAVARLPLVLITGSAGVGKTTVLKAVEALLEQSGQHIYAMALSGRAAKRLTEATHRPAMTIAGFLRNVAPHGLPESSVLVVDEASMLDILLAYRLLNAIPASCRLVFIGDPFQLPPVGPGLTLHALVSVPTVPRVELTEVRRFGGAIATGARAVRDGQWPSLPDTADEALAFLPCAPDALADAVLRLYLADPVHTQVLTFTRERGVASAKALNGLCQSALAGTSRRLFVWSEERERREDTGLRLGEPVLCTRNLHEWGLQNGSLGHIETIEDPPQPLFGADGEPKGLTLAWVRWDDGERRPVTEEVLDALELGYAVTVHKAQGSQFPRVLIPVYAARNLDRTMLYTAMTRAKTQVILVGDVEVAHRAVEAPPHASHRQVALAELMTESAACS</sequence>
<dbReference type="Gene3D" id="3.40.50.300">
    <property type="entry name" value="P-loop containing nucleotide triphosphate hydrolases"/>
    <property type="match status" value="2"/>
</dbReference>
<accession>A0ABX1MHN6</accession>
<dbReference type="PANTHER" id="PTHR43788">
    <property type="entry name" value="DNA2/NAM7 HELICASE FAMILY MEMBER"/>
    <property type="match status" value="1"/>
</dbReference>
<dbReference type="InterPro" id="IPR027785">
    <property type="entry name" value="UvrD-like_helicase_C"/>
</dbReference>
<dbReference type="InterPro" id="IPR027417">
    <property type="entry name" value="P-loop_NTPase"/>
</dbReference>
<proteinExistence type="predicted"/>
<dbReference type="Gene3D" id="2.30.30.940">
    <property type="match status" value="1"/>
</dbReference>
<dbReference type="InterPro" id="IPR029493">
    <property type="entry name" value="RecD2-like_HHH"/>
</dbReference>
<organism evidence="4 5">
    <name type="scientific">Aromatoleum petrolei</name>
    <dbReference type="NCBI Taxonomy" id="76116"/>
    <lineage>
        <taxon>Bacteria</taxon>
        <taxon>Pseudomonadati</taxon>
        <taxon>Pseudomonadota</taxon>
        <taxon>Betaproteobacteria</taxon>
        <taxon>Rhodocyclales</taxon>
        <taxon>Rhodocyclaceae</taxon>
        <taxon>Aromatoleum</taxon>
    </lineage>
</organism>
<feature type="domain" description="AAA+ ATPase" evidence="3">
    <location>
        <begin position="350"/>
        <end position="457"/>
    </location>
</feature>
<dbReference type="EMBL" id="WTVR01000004">
    <property type="protein sequence ID" value="NMF87457.1"/>
    <property type="molecule type" value="Genomic_DNA"/>
</dbReference>
<dbReference type="SMART" id="SM00382">
    <property type="entry name" value="AAA"/>
    <property type="match status" value="1"/>
</dbReference>
<dbReference type="InterPro" id="IPR003593">
    <property type="entry name" value="AAA+_ATPase"/>
</dbReference>
<evidence type="ECO:0000313" key="5">
    <source>
        <dbReference type="Proteomes" id="UP000652074"/>
    </source>
</evidence>
<evidence type="ECO:0000256" key="2">
    <source>
        <dbReference type="ARBA" id="ARBA00022840"/>
    </source>
</evidence>
<dbReference type="PANTHER" id="PTHR43788:SF6">
    <property type="entry name" value="DNA HELICASE B"/>
    <property type="match status" value="1"/>
</dbReference>